<feature type="region of interest" description="Disordered" evidence="1">
    <location>
        <begin position="63"/>
        <end position="107"/>
    </location>
</feature>
<gene>
    <name evidence="2" type="ORF">GCM10010104_33650</name>
</gene>
<organism evidence="2 3">
    <name type="scientific">Streptomyces indiaensis</name>
    <dbReference type="NCBI Taxonomy" id="284033"/>
    <lineage>
        <taxon>Bacteria</taxon>
        <taxon>Bacillati</taxon>
        <taxon>Actinomycetota</taxon>
        <taxon>Actinomycetes</taxon>
        <taxon>Kitasatosporales</taxon>
        <taxon>Streptomycetaceae</taxon>
        <taxon>Streptomyces</taxon>
    </lineage>
</organism>
<accession>A0ABP5QHK1</accession>
<feature type="compositionally biased region" description="Low complexity" evidence="1">
    <location>
        <begin position="1"/>
        <end position="20"/>
    </location>
</feature>
<sequence length="107" mass="11428">MPSGKAATQPANPTAAALDTTTDHTIARTATPPFFWTSPFDGQPPQAPLSDAVLEETVRDARGLRMRQGSRSCGTQCPGHRSRGAGRRARPGRDSQLKRPGSWADDS</sequence>
<keyword evidence="3" id="KW-1185">Reference proteome</keyword>
<comment type="caution">
    <text evidence="2">The sequence shown here is derived from an EMBL/GenBank/DDBJ whole genome shotgun (WGS) entry which is preliminary data.</text>
</comment>
<feature type="region of interest" description="Disordered" evidence="1">
    <location>
        <begin position="1"/>
        <end position="48"/>
    </location>
</feature>
<dbReference type="Proteomes" id="UP001501474">
    <property type="component" value="Unassembled WGS sequence"/>
</dbReference>
<feature type="compositionally biased region" description="Basic residues" evidence="1">
    <location>
        <begin position="80"/>
        <end position="90"/>
    </location>
</feature>
<proteinExistence type="predicted"/>
<protein>
    <submittedName>
        <fullName evidence="2">Uncharacterized protein</fullName>
    </submittedName>
</protein>
<reference evidence="3" key="1">
    <citation type="journal article" date="2019" name="Int. J. Syst. Evol. Microbiol.">
        <title>The Global Catalogue of Microorganisms (GCM) 10K type strain sequencing project: providing services to taxonomists for standard genome sequencing and annotation.</title>
        <authorList>
            <consortium name="The Broad Institute Genomics Platform"/>
            <consortium name="The Broad Institute Genome Sequencing Center for Infectious Disease"/>
            <person name="Wu L."/>
            <person name="Ma J."/>
        </authorList>
    </citation>
    <scope>NUCLEOTIDE SEQUENCE [LARGE SCALE GENOMIC DNA]</scope>
    <source>
        <strain evidence="3">JCM 3053</strain>
    </source>
</reference>
<dbReference type="EMBL" id="BAAART010000070">
    <property type="protein sequence ID" value="GAA2236118.1"/>
    <property type="molecule type" value="Genomic_DNA"/>
</dbReference>
<evidence type="ECO:0000313" key="3">
    <source>
        <dbReference type="Proteomes" id="UP001501474"/>
    </source>
</evidence>
<evidence type="ECO:0000256" key="1">
    <source>
        <dbReference type="SAM" id="MobiDB-lite"/>
    </source>
</evidence>
<evidence type="ECO:0000313" key="2">
    <source>
        <dbReference type="EMBL" id="GAA2236118.1"/>
    </source>
</evidence>
<name>A0ABP5QHK1_9ACTN</name>